<organism evidence="1 2">
    <name type="scientific">Croceicoccus esteveae</name>
    <dbReference type="NCBI Taxonomy" id="3075597"/>
    <lineage>
        <taxon>Bacteria</taxon>
        <taxon>Pseudomonadati</taxon>
        <taxon>Pseudomonadota</taxon>
        <taxon>Alphaproteobacteria</taxon>
        <taxon>Sphingomonadales</taxon>
        <taxon>Erythrobacteraceae</taxon>
        <taxon>Croceicoccus</taxon>
    </lineage>
</organism>
<accession>A0ABU2ZI05</accession>
<name>A0ABU2ZI05_9SPHN</name>
<sequence length="129" mass="14063">MSCETSILYEAPLSSSLSRRPPRRRARCNADRLADAVLALSGHAAALVIHTQMPWASITFSGARHTMKLVFSGQGAVRAGEAFIAALPDHEFGILGQLVADAAVKAVESRWLPEPWMNVDIELLMLEDH</sequence>
<evidence type="ECO:0000313" key="1">
    <source>
        <dbReference type="EMBL" id="MDT0575042.1"/>
    </source>
</evidence>
<dbReference type="EMBL" id="JAVRHS010000001">
    <property type="protein sequence ID" value="MDT0575042.1"/>
    <property type="molecule type" value="Genomic_DNA"/>
</dbReference>
<dbReference type="Proteomes" id="UP001259803">
    <property type="component" value="Unassembled WGS sequence"/>
</dbReference>
<protein>
    <submittedName>
        <fullName evidence="1">Uncharacterized protein</fullName>
    </submittedName>
</protein>
<reference evidence="1 2" key="1">
    <citation type="submission" date="2023-09" db="EMBL/GenBank/DDBJ databases">
        <authorList>
            <person name="Rey-Velasco X."/>
        </authorList>
    </citation>
    <scope>NUCLEOTIDE SEQUENCE [LARGE SCALE GENOMIC DNA]</scope>
    <source>
        <strain evidence="1 2">F390</strain>
    </source>
</reference>
<proteinExistence type="predicted"/>
<gene>
    <name evidence="1" type="ORF">RM533_02450</name>
</gene>
<comment type="caution">
    <text evidence="1">The sequence shown here is derived from an EMBL/GenBank/DDBJ whole genome shotgun (WGS) entry which is preliminary data.</text>
</comment>
<evidence type="ECO:0000313" key="2">
    <source>
        <dbReference type="Proteomes" id="UP001259803"/>
    </source>
</evidence>
<keyword evidence="2" id="KW-1185">Reference proteome</keyword>
<dbReference type="RefSeq" id="WP_311339590.1">
    <property type="nucleotide sequence ID" value="NZ_JAVRHS010000001.1"/>
</dbReference>